<evidence type="ECO:0000313" key="2">
    <source>
        <dbReference type="Proteomes" id="UP000024404"/>
    </source>
</evidence>
<name>A0A8R1XVL5_ONCVO</name>
<evidence type="ECO:0000313" key="1">
    <source>
        <dbReference type="EnsemblMetazoa" id="OVOC3128.1"/>
    </source>
</evidence>
<reference evidence="2" key="1">
    <citation type="submission" date="2013-10" db="EMBL/GenBank/DDBJ databases">
        <title>Genome sequencing of Onchocerca volvulus.</title>
        <authorList>
            <person name="Cotton J."/>
            <person name="Tsai J."/>
            <person name="Stanley E."/>
            <person name="Tracey A."/>
            <person name="Holroyd N."/>
            <person name="Lustigman S."/>
            <person name="Berriman M."/>
        </authorList>
    </citation>
    <scope>NUCLEOTIDE SEQUENCE</scope>
</reference>
<proteinExistence type="predicted"/>
<dbReference type="EnsemblMetazoa" id="OVOC3128.1">
    <property type="protein sequence ID" value="OVOC3128.1"/>
    <property type="gene ID" value="WBGene00239937"/>
</dbReference>
<dbReference type="Proteomes" id="UP000024404">
    <property type="component" value="Unassembled WGS sequence"/>
</dbReference>
<organism evidence="1 2">
    <name type="scientific">Onchocerca volvulus</name>
    <dbReference type="NCBI Taxonomy" id="6282"/>
    <lineage>
        <taxon>Eukaryota</taxon>
        <taxon>Metazoa</taxon>
        <taxon>Ecdysozoa</taxon>
        <taxon>Nematoda</taxon>
        <taxon>Chromadorea</taxon>
        <taxon>Rhabditida</taxon>
        <taxon>Spirurina</taxon>
        <taxon>Spiruromorpha</taxon>
        <taxon>Filarioidea</taxon>
        <taxon>Onchocercidae</taxon>
        <taxon>Onchocerca</taxon>
    </lineage>
</organism>
<reference evidence="1" key="2">
    <citation type="submission" date="2022-06" db="UniProtKB">
        <authorList>
            <consortium name="EnsemblMetazoa"/>
        </authorList>
    </citation>
    <scope>IDENTIFICATION</scope>
</reference>
<keyword evidence="2" id="KW-1185">Reference proteome</keyword>
<sequence>MRKSRHELPETTYVLTPLVVGKHRADECKAGKRSWIDEMSAYSWRIAVWIGDIHLLSVDYKAKGQTVAGVKVKLSVIHKSKD</sequence>
<dbReference type="EMBL" id="CMVM020000079">
    <property type="status" value="NOT_ANNOTATED_CDS"/>
    <property type="molecule type" value="Genomic_DNA"/>
</dbReference>
<accession>A0A8R1XVL5</accession>
<dbReference type="AlphaFoldDB" id="A0A8R1XVL5"/>
<protein>
    <submittedName>
        <fullName evidence="1">Uncharacterized protein</fullName>
    </submittedName>
</protein>